<organism evidence="2 3">
    <name type="scientific">Paracoccus haeundaensis</name>
    <dbReference type="NCBI Taxonomy" id="225362"/>
    <lineage>
        <taxon>Bacteria</taxon>
        <taxon>Pseudomonadati</taxon>
        <taxon>Pseudomonadota</taxon>
        <taxon>Alphaproteobacteria</taxon>
        <taxon>Rhodobacterales</taxon>
        <taxon>Paracoccaceae</taxon>
        <taxon>Paracoccus</taxon>
    </lineage>
</organism>
<dbReference type="RefSeq" id="WP_139599058.1">
    <property type="nucleotide sequence ID" value="NZ_VDDC01000026.1"/>
</dbReference>
<sequence>MKILVAVSIFGLAAGPAFAWNHQTDFRGLEIYDHETGTVDLQVICDPNGAFIPPIFSAEVAFNGIAYEGDMALKTDAGTFTAQAVNGGVSAKDAAGWENLVKAFRSSAKIELTAGNQTYKIDTGTPFPVSCGAAE</sequence>
<dbReference type="AlphaFoldDB" id="A0A5C4R435"/>
<evidence type="ECO:0000313" key="2">
    <source>
        <dbReference type="EMBL" id="TNH38588.1"/>
    </source>
</evidence>
<dbReference type="EMBL" id="VDDC01000026">
    <property type="protein sequence ID" value="TNH38588.1"/>
    <property type="molecule type" value="Genomic_DNA"/>
</dbReference>
<keyword evidence="1" id="KW-0732">Signal</keyword>
<dbReference type="Proteomes" id="UP000304880">
    <property type="component" value="Unassembled WGS sequence"/>
</dbReference>
<feature type="signal peptide" evidence="1">
    <location>
        <begin position="1"/>
        <end position="19"/>
    </location>
</feature>
<keyword evidence="3" id="KW-1185">Reference proteome</keyword>
<comment type="caution">
    <text evidence="2">The sequence shown here is derived from an EMBL/GenBank/DDBJ whole genome shotgun (WGS) entry which is preliminary data.</text>
</comment>
<feature type="chain" id="PRO_5022837290" evidence="1">
    <location>
        <begin position="20"/>
        <end position="135"/>
    </location>
</feature>
<reference evidence="2 3" key="1">
    <citation type="submission" date="2019-06" db="EMBL/GenBank/DDBJ databases">
        <authorList>
            <person name="Li J."/>
        </authorList>
    </citation>
    <scope>NUCLEOTIDE SEQUENCE [LARGE SCALE GENOMIC DNA]</scope>
    <source>
        <strain evidence="2 3">CGMCC 1.8012</strain>
    </source>
</reference>
<gene>
    <name evidence="2" type="ORF">FHD67_14070</name>
</gene>
<evidence type="ECO:0000256" key="1">
    <source>
        <dbReference type="SAM" id="SignalP"/>
    </source>
</evidence>
<protein>
    <submittedName>
        <fullName evidence="2">Uncharacterized protein</fullName>
    </submittedName>
</protein>
<accession>A0A5C4R435</accession>
<proteinExistence type="predicted"/>
<evidence type="ECO:0000313" key="3">
    <source>
        <dbReference type="Proteomes" id="UP000304880"/>
    </source>
</evidence>
<name>A0A5C4R435_9RHOB</name>